<gene>
    <name evidence="9" type="ORF">HER31_15900</name>
</gene>
<evidence type="ECO:0000259" key="7">
    <source>
        <dbReference type="Pfam" id="PF00924"/>
    </source>
</evidence>
<dbReference type="SUPFAM" id="SSF50182">
    <property type="entry name" value="Sm-like ribonucleoproteins"/>
    <property type="match status" value="1"/>
</dbReference>
<protein>
    <submittedName>
        <fullName evidence="9">Mechanosensitive ion channel</fullName>
    </submittedName>
</protein>
<keyword evidence="10" id="KW-1185">Reference proteome</keyword>
<dbReference type="GO" id="GO:0071470">
    <property type="term" value="P:cellular response to osmotic stress"/>
    <property type="evidence" value="ECO:0007669"/>
    <property type="project" value="InterPro"/>
</dbReference>
<reference evidence="9 10" key="1">
    <citation type="submission" date="2020-04" db="EMBL/GenBank/DDBJ databases">
        <title>Ferrimonas sp. S7 isolated from sea water.</title>
        <authorList>
            <person name="Bae S.S."/>
            <person name="Baek K."/>
        </authorList>
    </citation>
    <scope>NUCLEOTIDE SEQUENCE [LARGE SCALE GENOMIC DNA]</scope>
    <source>
        <strain evidence="9 10">S7</strain>
    </source>
</reference>
<feature type="domain" description="Mechanosensitive ion channel MscS C-terminal" evidence="8">
    <location>
        <begin position="337"/>
        <end position="394"/>
    </location>
</feature>
<dbReference type="InterPro" id="IPR023408">
    <property type="entry name" value="MscS_beta-dom_sf"/>
</dbReference>
<dbReference type="Pfam" id="PF00924">
    <property type="entry name" value="MS_channel_2nd"/>
    <property type="match status" value="1"/>
</dbReference>
<evidence type="ECO:0000256" key="1">
    <source>
        <dbReference type="ARBA" id="ARBA00004127"/>
    </source>
</evidence>
<sequence>MVLQQQFSQWLTGLGIPVSADGPLLALLLVSVLMVVAWLSQRISLAIASGLMTKLSLRLTGPWQRGLKKYRVLHKAARLVPVVVFGWGLPLTAQPWPWLHQQTDKLLQLWLLVVVAMLLFSVLDTAFDALVNHSLSRRLPLQSMVQLSKLFLVLICLILALSALMGRSPLYLLSGLGVATGLLLLIFRDTILGFVAGIQLSINGMVSRGDWVQIDQFGADGDVIEVSLTTVKVQNWDKTITMVPAYAMVSNAFRNWRGMSESGGRRIKRSLLLDQHSVAFVDEKLLVRLAEINLLKPYLDSKHVELDLANAALPNPQQLTNGRRLTNIGCLRAYLVAYLKHHPMVHQQLTLLVRQLAPSAEGLPIEIYCFSNDTRWEQYEDLQADIFDHALAILPQFELRTMQQPTGADMRQLTRANVAVD</sequence>
<comment type="subcellular location">
    <subcellularLocation>
        <location evidence="1">Endomembrane system</location>
        <topology evidence="1">Multi-pass membrane protein</topology>
    </subcellularLocation>
</comment>
<feature type="transmembrane region" description="Helical" evidence="6">
    <location>
        <begin position="170"/>
        <end position="187"/>
    </location>
</feature>
<dbReference type="Pfam" id="PF21082">
    <property type="entry name" value="MS_channel_3rd"/>
    <property type="match status" value="1"/>
</dbReference>
<feature type="domain" description="Mechanosensitive ion channel MscS" evidence="7">
    <location>
        <begin position="189"/>
        <end position="257"/>
    </location>
</feature>
<dbReference type="Proteomes" id="UP000501602">
    <property type="component" value="Chromosome"/>
</dbReference>
<dbReference type="KEGG" id="fes:HER31_15900"/>
<dbReference type="InterPro" id="IPR030192">
    <property type="entry name" value="YbdG"/>
</dbReference>
<evidence type="ECO:0000256" key="6">
    <source>
        <dbReference type="SAM" id="Phobius"/>
    </source>
</evidence>
<evidence type="ECO:0000256" key="2">
    <source>
        <dbReference type="ARBA" id="ARBA00008017"/>
    </source>
</evidence>
<dbReference type="PANTHER" id="PTHR30414:SF0">
    <property type="entry name" value="MINICONDUCTANCE MECHANOSENSITIVE CHANNEL YBDG"/>
    <property type="match status" value="1"/>
</dbReference>
<evidence type="ECO:0000259" key="8">
    <source>
        <dbReference type="Pfam" id="PF21082"/>
    </source>
</evidence>
<feature type="transmembrane region" description="Helical" evidence="6">
    <location>
        <begin position="109"/>
        <end position="131"/>
    </location>
</feature>
<accession>A0A6H1UGS4</accession>
<keyword evidence="5 6" id="KW-0472">Membrane</keyword>
<evidence type="ECO:0000256" key="4">
    <source>
        <dbReference type="ARBA" id="ARBA00022989"/>
    </source>
</evidence>
<name>A0A6H1UGS4_9GAMM</name>
<dbReference type="InterPro" id="IPR010920">
    <property type="entry name" value="LSM_dom_sf"/>
</dbReference>
<evidence type="ECO:0000256" key="3">
    <source>
        <dbReference type="ARBA" id="ARBA00022692"/>
    </source>
</evidence>
<evidence type="ECO:0000256" key="5">
    <source>
        <dbReference type="ARBA" id="ARBA00023136"/>
    </source>
</evidence>
<dbReference type="InterPro" id="IPR049278">
    <property type="entry name" value="MS_channel_C"/>
</dbReference>
<feature type="transmembrane region" description="Helical" evidence="6">
    <location>
        <begin position="143"/>
        <end position="164"/>
    </location>
</feature>
<keyword evidence="4 6" id="KW-1133">Transmembrane helix</keyword>
<dbReference type="Gene3D" id="2.30.30.60">
    <property type="match status" value="1"/>
</dbReference>
<organism evidence="9 10">
    <name type="scientific">Ferrimonas lipolytica</name>
    <dbReference type="NCBI Taxonomy" id="2724191"/>
    <lineage>
        <taxon>Bacteria</taxon>
        <taxon>Pseudomonadati</taxon>
        <taxon>Pseudomonadota</taxon>
        <taxon>Gammaproteobacteria</taxon>
        <taxon>Alteromonadales</taxon>
        <taxon>Ferrimonadaceae</taxon>
        <taxon>Ferrimonas</taxon>
    </lineage>
</organism>
<comment type="similarity">
    <text evidence="2">Belongs to the MscS (TC 1.A.23) family.</text>
</comment>
<dbReference type="GO" id="GO:0012505">
    <property type="term" value="C:endomembrane system"/>
    <property type="evidence" value="ECO:0007669"/>
    <property type="project" value="UniProtKB-SubCell"/>
</dbReference>
<dbReference type="RefSeq" id="WP_168662021.1">
    <property type="nucleotide sequence ID" value="NZ_CP051180.1"/>
</dbReference>
<dbReference type="EMBL" id="CP051180">
    <property type="protein sequence ID" value="QIZ78244.1"/>
    <property type="molecule type" value="Genomic_DNA"/>
</dbReference>
<dbReference type="PANTHER" id="PTHR30414">
    <property type="entry name" value="MINICONDUCTANCE MECHANOSENSITIVE CHANNEL YBDG"/>
    <property type="match status" value="1"/>
</dbReference>
<dbReference type="GO" id="GO:0005886">
    <property type="term" value="C:plasma membrane"/>
    <property type="evidence" value="ECO:0007669"/>
    <property type="project" value="TreeGrafter"/>
</dbReference>
<dbReference type="AlphaFoldDB" id="A0A6H1UGS4"/>
<evidence type="ECO:0000313" key="9">
    <source>
        <dbReference type="EMBL" id="QIZ78244.1"/>
    </source>
</evidence>
<proteinExistence type="inferred from homology"/>
<feature type="transmembrane region" description="Helical" evidence="6">
    <location>
        <begin position="72"/>
        <end position="89"/>
    </location>
</feature>
<dbReference type="InterPro" id="IPR006685">
    <property type="entry name" value="MscS_channel_2nd"/>
</dbReference>
<dbReference type="GO" id="GO:0008381">
    <property type="term" value="F:mechanosensitive monoatomic ion channel activity"/>
    <property type="evidence" value="ECO:0007669"/>
    <property type="project" value="InterPro"/>
</dbReference>
<keyword evidence="3 6" id="KW-0812">Transmembrane</keyword>
<feature type="transmembrane region" description="Helical" evidence="6">
    <location>
        <begin position="24"/>
        <end position="51"/>
    </location>
</feature>
<evidence type="ECO:0000313" key="10">
    <source>
        <dbReference type="Proteomes" id="UP000501602"/>
    </source>
</evidence>